<dbReference type="AlphaFoldDB" id="A0A9W6Y2I5"/>
<dbReference type="Proteomes" id="UP001165121">
    <property type="component" value="Unassembled WGS sequence"/>
</dbReference>
<protein>
    <submittedName>
        <fullName evidence="1">Unnamed protein product</fullName>
    </submittedName>
</protein>
<evidence type="ECO:0000313" key="1">
    <source>
        <dbReference type="EMBL" id="GMF50335.1"/>
    </source>
</evidence>
<proteinExistence type="predicted"/>
<dbReference type="EMBL" id="BSXT01002678">
    <property type="protein sequence ID" value="GMF50335.1"/>
    <property type="molecule type" value="Genomic_DNA"/>
</dbReference>
<reference evidence="1" key="1">
    <citation type="submission" date="2023-04" db="EMBL/GenBank/DDBJ databases">
        <title>Phytophthora fragariaefolia NBRC 109709.</title>
        <authorList>
            <person name="Ichikawa N."/>
            <person name="Sato H."/>
            <person name="Tonouchi N."/>
        </authorList>
    </citation>
    <scope>NUCLEOTIDE SEQUENCE</scope>
    <source>
        <strain evidence="1">NBRC 109709</strain>
    </source>
</reference>
<comment type="caution">
    <text evidence="1">The sequence shown here is derived from an EMBL/GenBank/DDBJ whole genome shotgun (WGS) entry which is preliminary data.</text>
</comment>
<dbReference type="OrthoDB" id="10520368at2759"/>
<sequence>MDTEYPNRGPHNKDVWLDQIKLAQVNGSILFKDVSTFGIQKNHAEESDECPLGRQCWEQRPLIANISVKIGESTGRAEPACVCCVVPDDSDANVDVVDAAADGYTVVTPTPAADTEDPLIMKTTSALRKRECRVNSGTS</sequence>
<name>A0A9W6Y2I5_9STRA</name>
<accession>A0A9W6Y2I5</accession>
<organism evidence="1 2">
    <name type="scientific">Phytophthora fragariaefolia</name>
    <dbReference type="NCBI Taxonomy" id="1490495"/>
    <lineage>
        <taxon>Eukaryota</taxon>
        <taxon>Sar</taxon>
        <taxon>Stramenopiles</taxon>
        <taxon>Oomycota</taxon>
        <taxon>Peronosporomycetes</taxon>
        <taxon>Peronosporales</taxon>
        <taxon>Peronosporaceae</taxon>
        <taxon>Phytophthora</taxon>
    </lineage>
</organism>
<gene>
    <name evidence="1" type="ORF">Pfra01_002007000</name>
</gene>
<keyword evidence="2" id="KW-1185">Reference proteome</keyword>
<evidence type="ECO:0000313" key="2">
    <source>
        <dbReference type="Proteomes" id="UP001165121"/>
    </source>
</evidence>